<dbReference type="Gene3D" id="3.40.50.720">
    <property type="entry name" value="NAD(P)-binding Rossmann-like Domain"/>
    <property type="match status" value="1"/>
</dbReference>
<dbReference type="PRINTS" id="PR00081">
    <property type="entry name" value="GDHRDH"/>
</dbReference>
<sequence>MQTVKNKIVFISGASSGIGKACAESFAQAGAKIILCARNTKKIQEIANALTAQYQTEVLAIPLDVQEKHAVTNAIDSLPAEWQAIDILVNNAGLSLGLEKLQQGDIADWDAMIDTNIKGLLYLTRKIVPQMIENKLNGHVINIGSIAGIHAYPGGAVYCATKSAVKVLSDGLRMDVVDTPIRVTNIQPGMVETNFSVIRFHGDQQKAAAVYDGIQPLTAEDIADIVLYAASAPAHVQICEVTVTPVHQATGRVIYKEKK</sequence>
<dbReference type="FunFam" id="3.40.50.720:FF:000047">
    <property type="entry name" value="NADP-dependent L-serine/L-allo-threonine dehydrogenase"/>
    <property type="match status" value="1"/>
</dbReference>
<dbReference type="InterPro" id="IPR020904">
    <property type="entry name" value="Sc_DH/Rdtase_CS"/>
</dbReference>
<gene>
    <name evidence="4" type="ORF">AXX12_11630</name>
</gene>
<reference evidence="4 5" key="1">
    <citation type="submission" date="2016-02" db="EMBL/GenBank/DDBJ databases">
        <title>Anaerosporomusa subterraneum gen. nov., sp. nov., a spore-forming obligate anaerobe isolated from saprolite.</title>
        <authorList>
            <person name="Choi J.K."/>
            <person name="Shah M."/>
            <person name="Yee N."/>
        </authorList>
    </citation>
    <scope>NUCLEOTIDE SEQUENCE [LARGE SCALE GENOMIC DNA]</scope>
    <source>
        <strain evidence="4 5">RU4</strain>
    </source>
</reference>
<dbReference type="PROSITE" id="PS00061">
    <property type="entry name" value="ADH_SHORT"/>
    <property type="match status" value="1"/>
</dbReference>
<dbReference type="InterPro" id="IPR002347">
    <property type="entry name" value="SDR_fam"/>
</dbReference>
<evidence type="ECO:0000256" key="3">
    <source>
        <dbReference type="RuleBase" id="RU000363"/>
    </source>
</evidence>
<dbReference type="EMBL" id="LSGP01000020">
    <property type="protein sequence ID" value="KYZ75840.1"/>
    <property type="molecule type" value="Genomic_DNA"/>
</dbReference>
<accession>A0A154BPQ2</accession>
<dbReference type="PANTHER" id="PTHR42901:SF1">
    <property type="entry name" value="ALCOHOL DEHYDROGENASE"/>
    <property type="match status" value="1"/>
</dbReference>
<dbReference type="Proteomes" id="UP000076268">
    <property type="component" value="Unassembled WGS sequence"/>
</dbReference>
<dbReference type="PRINTS" id="PR00080">
    <property type="entry name" value="SDRFAMILY"/>
</dbReference>
<evidence type="ECO:0000256" key="2">
    <source>
        <dbReference type="ARBA" id="ARBA00023002"/>
    </source>
</evidence>
<keyword evidence="2" id="KW-0560">Oxidoreductase</keyword>
<organism evidence="4 5">
    <name type="scientific">Anaerosporomusa subterranea</name>
    <dbReference type="NCBI Taxonomy" id="1794912"/>
    <lineage>
        <taxon>Bacteria</taxon>
        <taxon>Bacillati</taxon>
        <taxon>Bacillota</taxon>
        <taxon>Negativicutes</taxon>
        <taxon>Acetonemataceae</taxon>
        <taxon>Anaerosporomusa</taxon>
    </lineage>
</organism>
<dbReference type="STRING" id="1794912.AXX12_11630"/>
<dbReference type="GO" id="GO:0016616">
    <property type="term" value="F:oxidoreductase activity, acting on the CH-OH group of donors, NAD or NADP as acceptor"/>
    <property type="evidence" value="ECO:0007669"/>
    <property type="project" value="UniProtKB-ARBA"/>
</dbReference>
<comment type="caution">
    <text evidence="4">The sequence shown here is derived from an EMBL/GenBank/DDBJ whole genome shotgun (WGS) entry which is preliminary data.</text>
</comment>
<evidence type="ECO:0000313" key="5">
    <source>
        <dbReference type="Proteomes" id="UP000076268"/>
    </source>
</evidence>
<name>A0A154BPQ2_ANASB</name>
<dbReference type="PANTHER" id="PTHR42901">
    <property type="entry name" value="ALCOHOL DEHYDROGENASE"/>
    <property type="match status" value="1"/>
</dbReference>
<dbReference type="Pfam" id="PF00106">
    <property type="entry name" value="adh_short"/>
    <property type="match status" value="1"/>
</dbReference>
<dbReference type="OrthoDB" id="9808814at2"/>
<comment type="similarity">
    <text evidence="1 3">Belongs to the short-chain dehydrogenases/reductases (SDR) family.</text>
</comment>
<proteinExistence type="inferred from homology"/>
<dbReference type="RefSeq" id="WP_066243710.1">
    <property type="nucleotide sequence ID" value="NZ_LSGP01000020.1"/>
</dbReference>
<dbReference type="SUPFAM" id="SSF51735">
    <property type="entry name" value="NAD(P)-binding Rossmann-fold domains"/>
    <property type="match status" value="1"/>
</dbReference>
<dbReference type="AlphaFoldDB" id="A0A154BPQ2"/>
<evidence type="ECO:0000313" key="4">
    <source>
        <dbReference type="EMBL" id="KYZ75840.1"/>
    </source>
</evidence>
<dbReference type="InterPro" id="IPR036291">
    <property type="entry name" value="NAD(P)-bd_dom_sf"/>
</dbReference>
<evidence type="ECO:0000256" key="1">
    <source>
        <dbReference type="ARBA" id="ARBA00006484"/>
    </source>
</evidence>
<protein>
    <submittedName>
        <fullName evidence="4">NAD(P)-dependent oxidoreductase</fullName>
    </submittedName>
</protein>
<keyword evidence="5" id="KW-1185">Reference proteome</keyword>